<reference evidence="1 2" key="1">
    <citation type="submission" date="2019-10" db="EMBL/GenBank/DDBJ databases">
        <title>Georgenia wutianyii sp. nov. and Georgenia yuyongxinii sp. nov. isolated from plateau pika (Ochotona curzoniae) in the Qinghai-Tibet plateau of China.</title>
        <authorList>
            <person name="Tian Z."/>
        </authorList>
    </citation>
    <scope>NUCLEOTIDE SEQUENCE [LARGE SCALE GENOMIC DNA]</scope>
    <source>
        <strain evidence="1 2">DSM 21501</strain>
    </source>
</reference>
<name>A0A7J5UPX8_9MICO</name>
<evidence type="ECO:0000313" key="2">
    <source>
        <dbReference type="Proteomes" id="UP000451860"/>
    </source>
</evidence>
<sequence length="89" mass="9023">MSVGLLHPGVEPAAVLPAAADAAAALTTVEARDVALVRGEPLVSVRFTADDDGDADHVAFRVAAAVGALAAAGPVRLECRAGARWRPVR</sequence>
<evidence type="ECO:0000313" key="1">
    <source>
        <dbReference type="EMBL" id="KAE8764399.1"/>
    </source>
</evidence>
<dbReference type="RefSeq" id="WP_152202802.1">
    <property type="nucleotide sequence ID" value="NZ_VUKF01000018.1"/>
</dbReference>
<comment type="caution">
    <text evidence="1">The sequence shown here is derived from an EMBL/GenBank/DDBJ whole genome shotgun (WGS) entry which is preliminary data.</text>
</comment>
<organism evidence="1 2">
    <name type="scientific">Georgenia thermotolerans</name>
    <dbReference type="NCBI Taxonomy" id="527326"/>
    <lineage>
        <taxon>Bacteria</taxon>
        <taxon>Bacillati</taxon>
        <taxon>Actinomycetota</taxon>
        <taxon>Actinomycetes</taxon>
        <taxon>Micrococcales</taxon>
        <taxon>Bogoriellaceae</taxon>
        <taxon>Georgenia</taxon>
    </lineage>
</organism>
<accession>A0A7J5UPX8</accession>
<dbReference type="EMBL" id="WHJE01000034">
    <property type="protein sequence ID" value="KAE8764399.1"/>
    <property type="molecule type" value="Genomic_DNA"/>
</dbReference>
<dbReference type="Proteomes" id="UP000451860">
    <property type="component" value="Unassembled WGS sequence"/>
</dbReference>
<keyword evidence="2" id="KW-1185">Reference proteome</keyword>
<dbReference type="AlphaFoldDB" id="A0A7J5UPX8"/>
<protein>
    <submittedName>
        <fullName evidence="1">Uncharacterized protein</fullName>
    </submittedName>
</protein>
<proteinExistence type="predicted"/>
<gene>
    <name evidence="1" type="ORF">GB883_09275</name>
</gene>